<feature type="transmembrane region" description="Helical" evidence="1">
    <location>
        <begin position="99"/>
        <end position="123"/>
    </location>
</feature>
<evidence type="ECO:0000313" key="4">
    <source>
        <dbReference type="Proteomes" id="UP000283928"/>
    </source>
</evidence>
<organism evidence="3 4">
    <name type="scientific">Blautia obeum</name>
    <dbReference type="NCBI Taxonomy" id="40520"/>
    <lineage>
        <taxon>Bacteria</taxon>
        <taxon>Bacillati</taxon>
        <taxon>Bacillota</taxon>
        <taxon>Clostridia</taxon>
        <taxon>Lachnospirales</taxon>
        <taxon>Lachnospiraceae</taxon>
        <taxon>Blautia</taxon>
    </lineage>
</organism>
<dbReference type="PANTHER" id="PTHR42736">
    <property type="entry name" value="PROTEIN-GLUTAMINE GAMMA-GLUTAMYLTRANSFERASE"/>
    <property type="match status" value="1"/>
</dbReference>
<dbReference type="InterPro" id="IPR052901">
    <property type="entry name" value="Bact_TGase-like"/>
</dbReference>
<keyword evidence="1" id="KW-0812">Transmembrane</keyword>
<keyword evidence="1" id="KW-1133">Transmembrane helix</keyword>
<dbReference type="Gene3D" id="3.10.620.30">
    <property type="match status" value="1"/>
</dbReference>
<feature type="transmembrane region" description="Helical" evidence="1">
    <location>
        <begin position="668"/>
        <end position="694"/>
    </location>
</feature>
<dbReference type="AlphaFoldDB" id="A0A414KBV8"/>
<dbReference type="Pfam" id="PF01841">
    <property type="entry name" value="Transglut_core"/>
    <property type="match status" value="1"/>
</dbReference>
<feature type="transmembrane region" description="Helical" evidence="1">
    <location>
        <begin position="230"/>
        <end position="255"/>
    </location>
</feature>
<feature type="domain" description="Transglutaminase-like" evidence="2">
    <location>
        <begin position="538"/>
        <end position="613"/>
    </location>
</feature>
<feature type="transmembrane region" description="Helical" evidence="1">
    <location>
        <begin position="38"/>
        <end position="60"/>
    </location>
</feature>
<dbReference type="PANTHER" id="PTHR42736:SF1">
    <property type="entry name" value="PROTEIN-GLUTAMINE GAMMA-GLUTAMYLTRANSFERASE"/>
    <property type="match status" value="1"/>
</dbReference>
<feature type="transmembrane region" description="Helical" evidence="1">
    <location>
        <begin position="152"/>
        <end position="170"/>
    </location>
</feature>
<evidence type="ECO:0000259" key="2">
    <source>
        <dbReference type="SMART" id="SM00460"/>
    </source>
</evidence>
<accession>A0A414KBV8</accession>
<proteinExistence type="predicted"/>
<evidence type="ECO:0000256" key="1">
    <source>
        <dbReference type="SAM" id="Phobius"/>
    </source>
</evidence>
<dbReference type="InterPro" id="IPR038765">
    <property type="entry name" value="Papain-like_cys_pep_sf"/>
</dbReference>
<dbReference type="SUPFAM" id="SSF54001">
    <property type="entry name" value="Cysteine proteinases"/>
    <property type="match status" value="1"/>
</dbReference>
<protein>
    <recommendedName>
        <fullName evidence="2">Transglutaminase-like domain-containing protein</fullName>
    </recommendedName>
</protein>
<name>A0A414KBV8_9FIRM</name>
<dbReference type="SMART" id="SM00460">
    <property type="entry name" value="TGc"/>
    <property type="match status" value="1"/>
</dbReference>
<evidence type="ECO:0000313" key="3">
    <source>
        <dbReference type="EMBL" id="RHE72965.1"/>
    </source>
</evidence>
<keyword evidence="1" id="KW-0472">Membrane</keyword>
<comment type="caution">
    <text evidence="3">The sequence shown here is derived from an EMBL/GenBank/DDBJ whole genome shotgun (WGS) entry which is preliminary data.</text>
</comment>
<gene>
    <name evidence="3" type="ORF">DW723_11685</name>
</gene>
<dbReference type="EMBL" id="QSKO01000017">
    <property type="protein sequence ID" value="RHE72965.1"/>
    <property type="molecule type" value="Genomic_DNA"/>
</dbReference>
<feature type="transmembrane region" description="Helical" evidence="1">
    <location>
        <begin position="199"/>
        <end position="218"/>
    </location>
</feature>
<feature type="transmembrane region" description="Helical" evidence="1">
    <location>
        <begin position="175"/>
        <end position="193"/>
    </location>
</feature>
<dbReference type="InterPro" id="IPR002931">
    <property type="entry name" value="Transglutaminase-like"/>
</dbReference>
<reference evidence="3 4" key="1">
    <citation type="submission" date="2018-08" db="EMBL/GenBank/DDBJ databases">
        <title>A genome reference for cultivated species of the human gut microbiota.</title>
        <authorList>
            <person name="Zou Y."/>
            <person name="Xue W."/>
            <person name="Luo G."/>
        </authorList>
    </citation>
    <scope>NUCLEOTIDE SEQUENCE [LARGE SCALE GENOMIC DNA]</scope>
    <source>
        <strain evidence="3 4">AM27-32LB</strain>
    </source>
</reference>
<feature type="transmembrane region" description="Helical" evidence="1">
    <location>
        <begin position="66"/>
        <end position="87"/>
    </location>
</feature>
<dbReference type="Proteomes" id="UP000283928">
    <property type="component" value="Unassembled WGS sequence"/>
</dbReference>
<sequence>MGITVGNLVSERQTGEQTMELWTTERKKKKSERYRSDIVAVLVTVLFILISTGVGGYLILREVSETVPGVPFLAGVLIGCILCLGLLSGQRKCMTGSGVFLTMVLVAGAILWKQILSGGIFFWNELADTLGSRTGIYLTRYGTTAETGSRELIFFFLFLGIVMGLAGTLVNRMRLTVIVVLWALVLPVCMFYLQKFPDLKTGLVFYTGVILELNEMMPGKRGRVQMGNRGSVLAWGILFSIVVVAVSVSAMGLIAPEKDYSSSELVKNAGKEITDKIEEIRYKKGVVNSLPNGKLKKTGSWKGSEDTALSVTMEHPDSLYLKGFTGSVYDGNQWKSVSTETAYGEKNLFYWLHQDGFYGETQLADIRYLVNDDSLSSTEGTVTVENEKADSRYVYLPYETQELPENYRGITGTADSMLNARGFFGERKYSFASLGNMVKDFTALGAESYQVLSEQPDSTYRQQESYYNSFVYQQDTVLPDNLTALFEKELGNGGDRNQGHTDYYTAISRIRSYLEEKMTYSTATEVYNGKGDFAENFLTESKIGHSVHYATAAALMFRYYGIPSRYVEGYLVTPEDVKDKKDGDKIGIPGKNGHAWTEIYIDGMGWVPVEMTPEYYGVMEEPDLTLGLEAEGARTAPVPETEPEQKENTPEINTHWNLQIAVTGLMKFILLLLLVFDIFGICFFLTVCILRAVANIRRKRVFRSQDRRQAVRAMAGYAGKLYEQGTFDEKLSGEFQNTWRTGQKAAFSPHEISQEERQKVEECVKVLKKELLKNTGWYDRWVMKYIERLY</sequence>